<organism evidence="1 2">
    <name type="scientific">Streptococcus shenyangsis</name>
    <dbReference type="NCBI Taxonomy" id="2589786"/>
    <lineage>
        <taxon>Bacteria</taxon>
        <taxon>Bacillati</taxon>
        <taxon>Bacillota</taxon>
        <taxon>Bacilli</taxon>
        <taxon>Lactobacillales</taxon>
        <taxon>Streptococcaceae</taxon>
        <taxon>Streptococcus</taxon>
    </lineage>
</organism>
<keyword evidence="2" id="KW-1185">Reference proteome</keyword>
<dbReference type="RefSeq" id="WP_140834165.1">
    <property type="nucleotide sequence ID" value="NZ_VFSH01000009.1"/>
</dbReference>
<gene>
    <name evidence="1" type="ORF">FJR77_07245</name>
</gene>
<proteinExistence type="predicted"/>
<comment type="caution">
    <text evidence="1">The sequence shown here is derived from an EMBL/GenBank/DDBJ whole genome shotgun (WGS) entry which is preliminary data.</text>
</comment>
<reference evidence="1 2" key="1">
    <citation type="submission" date="2019-06" db="EMBL/GenBank/DDBJ databases">
        <authorList>
            <person name="Xiao C."/>
            <person name="Li X."/>
            <person name="Sun Y."/>
            <person name="Liu D."/>
        </authorList>
    </citation>
    <scope>NUCLEOTIDE SEQUENCE [LARGE SCALE GENOMIC DNA]</scope>
    <source>
        <strain evidence="1 2">D19</strain>
    </source>
</reference>
<sequence length="202" mass="22576">MSSISPSLVVFADDSLSANSKVVSGEAQFENGSSVRFGDTQVNILSDEVLEVVNPDGSVDTIEQRADGVYINGSFYMDYQKNEIDLNISFRSYDPNVWNYVNTIHGNKQANTFANFMADAGLSFIIGKIGAVLGGPWGVIIGGAFWGIQAYQAYLDSQSPYPYYITSTYIHISQRKWKFITEFYRNSDYTGYVKNETSYVNF</sequence>
<evidence type="ECO:0000313" key="2">
    <source>
        <dbReference type="Proteomes" id="UP000315907"/>
    </source>
</evidence>
<evidence type="ECO:0000313" key="1">
    <source>
        <dbReference type="EMBL" id="TPE39273.1"/>
    </source>
</evidence>
<protein>
    <submittedName>
        <fullName evidence="1">Uncharacterized protein</fullName>
    </submittedName>
</protein>
<dbReference type="Proteomes" id="UP000315907">
    <property type="component" value="Unassembled WGS sequence"/>
</dbReference>
<dbReference type="EMBL" id="VFSH01000009">
    <property type="protein sequence ID" value="TPE39273.1"/>
    <property type="molecule type" value="Genomic_DNA"/>
</dbReference>
<accession>A0ABY2YID5</accession>
<name>A0ABY2YID5_9STRE</name>